<protein>
    <submittedName>
        <fullName evidence="2">Uncharacterized protein</fullName>
    </submittedName>
</protein>
<feature type="non-terminal residue" evidence="2">
    <location>
        <position position="1"/>
    </location>
</feature>
<dbReference type="STRING" id="1213859.L2G8M0"/>
<dbReference type="HOGENOM" id="CLU_2298275_0_0_1"/>
<name>L2G8M0_COLFN</name>
<sequence>QQQQQQDHFAYQAQQRQLHHLQPQHHQQQQHMTPPSPTAAFADYMVDDALPTYDEAAPAVVVSDGFSSYTPGSSDYTPSVSDGPAPEGIDDVLGEAPPSKN</sequence>
<organism evidence="2">
    <name type="scientific">Colletotrichum fructicola (strain Nara gc5)</name>
    <name type="common">Anthracnose fungus</name>
    <name type="synonym">Colletotrichum gloeosporioides (strain Nara gc5)</name>
    <dbReference type="NCBI Taxonomy" id="1213859"/>
    <lineage>
        <taxon>Eukaryota</taxon>
        <taxon>Fungi</taxon>
        <taxon>Dikarya</taxon>
        <taxon>Ascomycota</taxon>
        <taxon>Pezizomycotina</taxon>
        <taxon>Sordariomycetes</taxon>
        <taxon>Hypocreomycetidae</taxon>
        <taxon>Glomerellales</taxon>
        <taxon>Glomerellaceae</taxon>
        <taxon>Colletotrichum</taxon>
        <taxon>Colletotrichum gloeosporioides species complex</taxon>
    </lineage>
</organism>
<feature type="region of interest" description="Disordered" evidence="1">
    <location>
        <begin position="1"/>
        <end position="39"/>
    </location>
</feature>
<feature type="compositionally biased region" description="Polar residues" evidence="1">
    <location>
        <begin position="65"/>
        <end position="80"/>
    </location>
</feature>
<feature type="compositionally biased region" description="Low complexity" evidence="1">
    <location>
        <begin position="1"/>
        <end position="16"/>
    </location>
</feature>
<gene>
    <name evidence="2" type="ORF">CGGC5_5549</name>
</gene>
<reference evidence="2" key="1">
    <citation type="submission" date="2012-08" db="EMBL/GenBank/DDBJ databases">
        <title>Genome analysis of Colletotrichum orbiculare and Colletotrichum fructicola.</title>
        <authorList>
            <person name="Gan P.H.P."/>
            <person name="Ikeda K."/>
            <person name="Irieda H."/>
            <person name="Narusaka M."/>
            <person name="O'Connell R.J."/>
            <person name="Narusaka Y."/>
            <person name="Takano Y."/>
            <person name="Kubo Y."/>
            <person name="Shirasu K."/>
        </authorList>
    </citation>
    <scope>NUCLEOTIDE SEQUENCE</scope>
    <source>
        <strain evidence="2">Nara gc5</strain>
    </source>
</reference>
<evidence type="ECO:0000313" key="2">
    <source>
        <dbReference type="EMBL" id="ELA34641.1"/>
    </source>
</evidence>
<accession>L2G8M0</accession>
<dbReference type="AlphaFoldDB" id="L2G8M0"/>
<evidence type="ECO:0000256" key="1">
    <source>
        <dbReference type="SAM" id="MobiDB-lite"/>
    </source>
</evidence>
<feature type="region of interest" description="Disordered" evidence="1">
    <location>
        <begin position="64"/>
        <end position="101"/>
    </location>
</feature>
<proteinExistence type="predicted"/>
<dbReference type="EMBL" id="KB020601">
    <property type="protein sequence ID" value="ELA34641.1"/>
    <property type="molecule type" value="Genomic_DNA"/>
</dbReference>